<dbReference type="GO" id="GO:0005524">
    <property type="term" value="F:ATP binding"/>
    <property type="evidence" value="ECO:0007669"/>
    <property type="project" value="UniProtKB-KW"/>
</dbReference>
<dbReference type="InterPro" id="IPR008521">
    <property type="entry name" value="Mg_trans_NIPA"/>
</dbReference>
<evidence type="ECO:0000313" key="8">
    <source>
        <dbReference type="Proteomes" id="UP000257109"/>
    </source>
</evidence>
<comment type="caution">
    <text evidence="7">The sequence shown here is derived from an EMBL/GenBank/DDBJ whole genome shotgun (WGS) entry which is preliminary data.</text>
</comment>
<keyword evidence="3" id="KW-0547">Nucleotide-binding</keyword>
<evidence type="ECO:0000256" key="4">
    <source>
        <dbReference type="ARBA" id="ARBA00022840"/>
    </source>
</evidence>
<keyword evidence="2" id="KW-0812">Transmembrane</keyword>
<dbReference type="GO" id="GO:0000027">
    <property type="term" value="P:ribosomal large subunit assembly"/>
    <property type="evidence" value="ECO:0007669"/>
    <property type="project" value="TreeGrafter"/>
</dbReference>
<dbReference type="GO" id="GO:0000055">
    <property type="term" value="P:ribosomal large subunit export from nucleus"/>
    <property type="evidence" value="ECO:0007669"/>
    <property type="project" value="TreeGrafter"/>
</dbReference>
<evidence type="ECO:0000313" key="7">
    <source>
        <dbReference type="EMBL" id="RDX96855.1"/>
    </source>
</evidence>
<evidence type="ECO:0000256" key="2">
    <source>
        <dbReference type="ARBA" id="ARBA00022692"/>
    </source>
</evidence>
<dbReference type="GO" id="GO:0016020">
    <property type="term" value="C:membrane"/>
    <property type="evidence" value="ECO:0007669"/>
    <property type="project" value="UniProtKB-SubCell"/>
</dbReference>
<dbReference type="InterPro" id="IPR027417">
    <property type="entry name" value="P-loop_NTPase"/>
</dbReference>
<dbReference type="GO" id="GO:0005634">
    <property type="term" value="C:nucleus"/>
    <property type="evidence" value="ECO:0007669"/>
    <property type="project" value="TreeGrafter"/>
</dbReference>
<dbReference type="PANTHER" id="PTHR48103:SF2">
    <property type="entry name" value="MIDASIN"/>
    <property type="match status" value="1"/>
</dbReference>
<keyword evidence="8" id="KW-1185">Reference proteome</keyword>
<evidence type="ECO:0000256" key="3">
    <source>
        <dbReference type="ARBA" id="ARBA00022741"/>
    </source>
</evidence>
<dbReference type="Pfam" id="PF05653">
    <property type="entry name" value="Mg_trans_NIPA"/>
    <property type="match status" value="1"/>
</dbReference>
<reference evidence="7" key="1">
    <citation type="submission" date="2018-05" db="EMBL/GenBank/DDBJ databases">
        <title>Draft genome of Mucuna pruriens seed.</title>
        <authorList>
            <person name="Nnadi N.E."/>
            <person name="Vos R."/>
            <person name="Hasami M.H."/>
            <person name="Devisetty U.K."/>
            <person name="Aguiy J.C."/>
        </authorList>
    </citation>
    <scope>NUCLEOTIDE SEQUENCE [LARGE SCALE GENOMIC DNA]</scope>
    <source>
        <strain evidence="7">JCA_2017</strain>
    </source>
</reference>
<dbReference type="Proteomes" id="UP000257109">
    <property type="component" value="Unassembled WGS sequence"/>
</dbReference>
<dbReference type="STRING" id="157652.A0A371H239"/>
<keyword evidence="5" id="KW-1133">Transmembrane helix</keyword>
<dbReference type="EMBL" id="QJKJ01003798">
    <property type="protein sequence ID" value="RDX96855.1"/>
    <property type="molecule type" value="Genomic_DNA"/>
</dbReference>
<dbReference type="Gene3D" id="3.40.50.300">
    <property type="entry name" value="P-loop containing nucleotide triphosphate hydrolases"/>
    <property type="match status" value="1"/>
</dbReference>
<evidence type="ECO:0000256" key="6">
    <source>
        <dbReference type="ARBA" id="ARBA00023136"/>
    </source>
</evidence>
<keyword evidence="6" id="KW-0472">Membrane</keyword>
<protein>
    <submittedName>
        <fullName evidence="7">Magnesium transporter NIPA7</fullName>
    </submittedName>
</protein>
<dbReference type="GO" id="GO:0030687">
    <property type="term" value="C:preribosome, large subunit precursor"/>
    <property type="evidence" value="ECO:0007669"/>
    <property type="project" value="TreeGrafter"/>
</dbReference>
<dbReference type="SUPFAM" id="SSF52540">
    <property type="entry name" value="P-loop containing nucleoside triphosphate hydrolases"/>
    <property type="match status" value="1"/>
</dbReference>
<comment type="subcellular location">
    <subcellularLocation>
        <location evidence="1">Cell membrane</location>
        <topology evidence="1">Multi-pass membrane protein</topology>
    </subcellularLocation>
</comment>
<evidence type="ECO:0000256" key="5">
    <source>
        <dbReference type="ARBA" id="ARBA00022989"/>
    </source>
</evidence>
<keyword evidence="4" id="KW-0067">ATP-binding</keyword>
<organism evidence="7 8">
    <name type="scientific">Mucuna pruriens</name>
    <name type="common">Velvet bean</name>
    <name type="synonym">Dolichos pruriens</name>
    <dbReference type="NCBI Taxonomy" id="157652"/>
    <lineage>
        <taxon>Eukaryota</taxon>
        <taxon>Viridiplantae</taxon>
        <taxon>Streptophyta</taxon>
        <taxon>Embryophyta</taxon>
        <taxon>Tracheophyta</taxon>
        <taxon>Spermatophyta</taxon>
        <taxon>Magnoliopsida</taxon>
        <taxon>eudicotyledons</taxon>
        <taxon>Gunneridae</taxon>
        <taxon>Pentapetalae</taxon>
        <taxon>rosids</taxon>
        <taxon>fabids</taxon>
        <taxon>Fabales</taxon>
        <taxon>Fabaceae</taxon>
        <taxon>Papilionoideae</taxon>
        <taxon>50 kb inversion clade</taxon>
        <taxon>NPAAA clade</taxon>
        <taxon>indigoferoid/millettioid clade</taxon>
        <taxon>Phaseoleae</taxon>
        <taxon>Mucuna</taxon>
    </lineage>
</organism>
<dbReference type="AlphaFoldDB" id="A0A371H239"/>
<feature type="non-terminal residue" evidence="7">
    <location>
        <position position="1"/>
    </location>
</feature>
<accession>A0A371H239</accession>
<dbReference type="GO" id="GO:0015095">
    <property type="term" value="F:magnesium ion transmembrane transporter activity"/>
    <property type="evidence" value="ECO:0007669"/>
    <property type="project" value="InterPro"/>
</dbReference>
<proteinExistence type="predicted"/>
<sequence>MPSSLATTTTHKAPSPKIVKWPTFLYGPSSSGKSALITKLTRHSGNQVLFIQMDDQIDGRTLVGAYFCTNWPGEFRWHSLSHLPKYLNKVDNITLLVEGATSKDGGVGMCILHCGISYYCHPCIIRVESRFCSRSMGSNHSTSIKAIGITIKLTLDGISQIAYPHTWFFLTIATIYFRKL</sequence>
<dbReference type="GO" id="GO:0005769">
    <property type="term" value="C:early endosome"/>
    <property type="evidence" value="ECO:0007669"/>
    <property type="project" value="UniProtKB-SubCell"/>
</dbReference>
<dbReference type="OrthoDB" id="6428174at2759"/>
<dbReference type="PANTHER" id="PTHR48103">
    <property type="entry name" value="MIDASIN-RELATED"/>
    <property type="match status" value="1"/>
</dbReference>
<evidence type="ECO:0000256" key="1">
    <source>
        <dbReference type="ARBA" id="ARBA00004651"/>
    </source>
</evidence>
<gene>
    <name evidence="7" type="ORF">CR513_20446</name>
</gene>
<name>A0A371H239_MUCPR</name>